<dbReference type="Proteomes" id="UP001238450">
    <property type="component" value="Unassembled WGS sequence"/>
</dbReference>
<name>A0AAJ1TQS2_9BACL</name>
<protein>
    <submittedName>
        <fullName evidence="1">Uncharacterized protein</fullName>
    </submittedName>
</protein>
<keyword evidence="2" id="KW-1185">Reference proteome</keyword>
<dbReference type="RefSeq" id="WP_307254723.1">
    <property type="nucleotide sequence ID" value="NZ_JAUSUV010000017.1"/>
</dbReference>
<proteinExistence type="predicted"/>
<evidence type="ECO:0000313" key="1">
    <source>
        <dbReference type="EMBL" id="MDQ0418786.1"/>
    </source>
</evidence>
<sequence>MKKLALWNDLLIDQREIEEVYALDKSCTIIEGIPFDHVTELNERLKVYEEQHAHYSMCNSVPLDVDDFLKWEGFEEHEFTLKKPTVNGEPLDDFLLYCDLDSKFYYSGKLEISYVYRWFNGDEWKYELYDTITEEIMMETSEDCIILEGKNQQVYKVFTMDEENVKVRDTYLITFKSDCPREHISGKVLEKGDLKKHLTELGCNVDEYMKSIFRLGREQEDTRTQPSQTKIILTSYDRNLKINHCDLQQIITKKLDYATIKDFLDEYTYDDVEYIRSCAEDAELHTEWIKN</sequence>
<gene>
    <name evidence="1" type="ORF">J2Z48_002990</name>
</gene>
<dbReference type="EMBL" id="JAUSUV010000017">
    <property type="protein sequence ID" value="MDQ0418786.1"/>
    <property type="molecule type" value="Genomic_DNA"/>
</dbReference>
<reference evidence="1 2" key="1">
    <citation type="submission" date="2023-07" db="EMBL/GenBank/DDBJ databases">
        <title>Genomic Encyclopedia of Type Strains, Phase IV (KMG-IV): sequencing the most valuable type-strain genomes for metagenomic binning, comparative biology and taxonomic classification.</title>
        <authorList>
            <person name="Goeker M."/>
        </authorList>
    </citation>
    <scope>NUCLEOTIDE SEQUENCE [LARGE SCALE GENOMIC DNA]</scope>
    <source>
        <strain evidence="1 2">DSM 46876</strain>
    </source>
</reference>
<evidence type="ECO:0000313" key="2">
    <source>
        <dbReference type="Proteomes" id="UP001238450"/>
    </source>
</evidence>
<organism evidence="1 2">
    <name type="scientific">Croceifilum oryzae</name>
    <dbReference type="NCBI Taxonomy" id="1553429"/>
    <lineage>
        <taxon>Bacteria</taxon>
        <taxon>Bacillati</taxon>
        <taxon>Bacillota</taxon>
        <taxon>Bacilli</taxon>
        <taxon>Bacillales</taxon>
        <taxon>Thermoactinomycetaceae</taxon>
        <taxon>Croceifilum</taxon>
    </lineage>
</organism>
<dbReference type="AlphaFoldDB" id="A0AAJ1TQS2"/>
<accession>A0AAJ1TQS2</accession>
<comment type="caution">
    <text evidence="1">The sequence shown here is derived from an EMBL/GenBank/DDBJ whole genome shotgun (WGS) entry which is preliminary data.</text>
</comment>